<protein>
    <submittedName>
        <fullName evidence="1">Uncharacterized protein</fullName>
    </submittedName>
</protein>
<feature type="non-terminal residue" evidence="1">
    <location>
        <position position="1"/>
    </location>
</feature>
<dbReference type="InterPro" id="IPR013785">
    <property type="entry name" value="Aldolase_TIM"/>
</dbReference>
<name>A0ABR3FSP4_9AGAR</name>
<accession>A0ABR3FSP4</accession>
<dbReference type="EMBL" id="JBAHYK010000104">
    <property type="protein sequence ID" value="KAL0578328.1"/>
    <property type="molecule type" value="Genomic_DNA"/>
</dbReference>
<comment type="caution">
    <text evidence="1">The sequence shown here is derived from an EMBL/GenBank/DDBJ whole genome shotgun (WGS) entry which is preliminary data.</text>
</comment>
<proteinExistence type="predicted"/>
<keyword evidence="2" id="KW-1185">Reference proteome</keyword>
<sequence length="78" mass="8763">ETYQETQALQGLVSRADWDAAKTGVPGTKYLLNKIFGYNARPRLPLLPTPEDRASKLWQESSMVEILELEKKLAGDSK</sequence>
<organism evidence="1 2">
    <name type="scientific">Marasmius crinis-equi</name>
    <dbReference type="NCBI Taxonomy" id="585013"/>
    <lineage>
        <taxon>Eukaryota</taxon>
        <taxon>Fungi</taxon>
        <taxon>Dikarya</taxon>
        <taxon>Basidiomycota</taxon>
        <taxon>Agaricomycotina</taxon>
        <taxon>Agaricomycetes</taxon>
        <taxon>Agaricomycetidae</taxon>
        <taxon>Agaricales</taxon>
        <taxon>Marasmiineae</taxon>
        <taxon>Marasmiaceae</taxon>
        <taxon>Marasmius</taxon>
    </lineage>
</organism>
<evidence type="ECO:0000313" key="1">
    <source>
        <dbReference type="EMBL" id="KAL0578328.1"/>
    </source>
</evidence>
<dbReference type="Proteomes" id="UP001465976">
    <property type="component" value="Unassembled WGS sequence"/>
</dbReference>
<evidence type="ECO:0000313" key="2">
    <source>
        <dbReference type="Proteomes" id="UP001465976"/>
    </source>
</evidence>
<dbReference type="Gene3D" id="3.20.20.70">
    <property type="entry name" value="Aldolase class I"/>
    <property type="match status" value="1"/>
</dbReference>
<gene>
    <name evidence="1" type="ORF">V5O48_003642</name>
</gene>
<reference evidence="1 2" key="1">
    <citation type="submission" date="2024-02" db="EMBL/GenBank/DDBJ databases">
        <title>A draft genome for the cacao thread blight pathogen Marasmius crinis-equi.</title>
        <authorList>
            <person name="Cohen S.P."/>
            <person name="Baruah I.K."/>
            <person name="Amoako-Attah I."/>
            <person name="Bukari Y."/>
            <person name="Meinhardt L.W."/>
            <person name="Bailey B.A."/>
        </authorList>
    </citation>
    <scope>NUCLEOTIDE SEQUENCE [LARGE SCALE GENOMIC DNA]</scope>
    <source>
        <strain evidence="1 2">GH-76</strain>
    </source>
</reference>